<dbReference type="EMBL" id="UINC01046667">
    <property type="protein sequence ID" value="SVB54977.1"/>
    <property type="molecule type" value="Genomic_DNA"/>
</dbReference>
<organism evidence="2">
    <name type="scientific">marine metagenome</name>
    <dbReference type="NCBI Taxonomy" id="408172"/>
    <lineage>
        <taxon>unclassified sequences</taxon>
        <taxon>metagenomes</taxon>
        <taxon>ecological metagenomes</taxon>
    </lineage>
</organism>
<accession>A0A382EYQ6</accession>
<reference evidence="2" key="1">
    <citation type="submission" date="2018-05" db="EMBL/GenBank/DDBJ databases">
        <authorList>
            <person name="Lanie J.A."/>
            <person name="Ng W.-L."/>
            <person name="Kazmierczak K.M."/>
            <person name="Andrzejewski T.M."/>
            <person name="Davidsen T.M."/>
            <person name="Wayne K.J."/>
            <person name="Tettelin H."/>
            <person name="Glass J.I."/>
            <person name="Rusch D."/>
            <person name="Podicherti R."/>
            <person name="Tsui H.-C.T."/>
            <person name="Winkler M.E."/>
        </authorList>
    </citation>
    <scope>NUCLEOTIDE SEQUENCE</scope>
</reference>
<proteinExistence type="predicted"/>
<gene>
    <name evidence="2" type="ORF">METZ01_LOCUS207831</name>
</gene>
<dbReference type="AlphaFoldDB" id="A0A382EYQ6"/>
<protein>
    <submittedName>
        <fullName evidence="2">Uncharacterized protein</fullName>
    </submittedName>
</protein>
<evidence type="ECO:0000313" key="2">
    <source>
        <dbReference type="EMBL" id="SVB54977.1"/>
    </source>
</evidence>
<feature type="region of interest" description="Disordered" evidence="1">
    <location>
        <begin position="63"/>
        <end position="83"/>
    </location>
</feature>
<name>A0A382EYQ6_9ZZZZ</name>
<sequence>MKERNFASVAVIVLVLALLGAAEQAAAQTGKTSWGDPDLQGLWKQTHGTPLERPEGVTAAVLTDEEAATRRAERSDRTFSPREGDPGFYNEFWFEWGKEDTRTAMIDSPPSGRIPMKPGVREREAEIRSARREQAESPRTWTDMSIYDRCITRWGLPALPTNYNNNWNILQTPDYVVVFMEMLHDARIIPLDRRPHVDDNIRQWLGDSRGYWEGDTLVIETTNFTDKTNFNGSRDGLHLVERIRLLDEHNLDWQWTLKDPTVWTSEWTGSLPLTSTEGPLFEFACHEGNYGLYNILSGARAQETHGQSK</sequence>
<feature type="compositionally biased region" description="Basic and acidic residues" evidence="1">
    <location>
        <begin position="67"/>
        <end position="83"/>
    </location>
</feature>
<feature type="region of interest" description="Disordered" evidence="1">
    <location>
        <begin position="31"/>
        <end position="51"/>
    </location>
</feature>
<evidence type="ECO:0000256" key="1">
    <source>
        <dbReference type="SAM" id="MobiDB-lite"/>
    </source>
</evidence>